<keyword evidence="2" id="KW-1185">Reference proteome</keyword>
<gene>
    <name evidence="1" type="ORF">TI39_contig4116g00016</name>
</gene>
<dbReference type="PANTHER" id="PTHR31591">
    <property type="entry name" value="UPF0613 PROTEIN PB24D3.06C"/>
    <property type="match status" value="1"/>
</dbReference>
<dbReference type="InterPro" id="IPR013744">
    <property type="entry name" value="SidJ"/>
</dbReference>
<dbReference type="OrthoDB" id="10034502at2759"/>
<dbReference type="EMBL" id="LAFY01004076">
    <property type="protein sequence ID" value="KJX95383.1"/>
    <property type="molecule type" value="Genomic_DNA"/>
</dbReference>
<sequence length="324" mass="34678">MESEGAPSATSTPGTLHFVPPNLCAFEPSKPLVRSLNINTVLWVGGMFDTLHATLYPFAIAQALGPTWSLVTASLGSAGLGWGVGSIERDAKDMSKIISYLKERRAGGKIVIMGHSTGCQDCMEYLVGKGADKRSAVDGIILQAPVSDREALQNELPAAFKQEADQLALKMCREKQAQDSMPNRLTKPVFGRVAITAQRWLDVSSPAPDHSGADDYFSSDLPTARLKTTFGKLPPTSPLLVLVSGSDESMPSSVDKQKLFERWSSVVKEAGSSVDEVNGGVIPGASHNCNSSAEDVVQDLVRRVVRYIGRIDDGSLTTTTSARI</sequence>
<evidence type="ECO:0000313" key="1">
    <source>
        <dbReference type="EMBL" id="KJX95383.1"/>
    </source>
</evidence>
<protein>
    <submittedName>
        <fullName evidence="1">DUF1749-domain-containing protein</fullName>
    </submittedName>
</protein>
<evidence type="ECO:0000313" key="2">
    <source>
        <dbReference type="Proteomes" id="UP000033647"/>
    </source>
</evidence>
<dbReference type="AlphaFoldDB" id="A0A0F4GD97"/>
<name>A0A0F4GD97_9PEZI</name>
<dbReference type="InterPro" id="IPR029058">
    <property type="entry name" value="AB_hydrolase_fold"/>
</dbReference>
<dbReference type="Pfam" id="PF08538">
    <property type="entry name" value="DUF1749"/>
    <property type="match status" value="1"/>
</dbReference>
<accession>A0A0F4GD97</accession>
<dbReference type="Gene3D" id="3.40.50.1820">
    <property type="entry name" value="alpha/beta hydrolase"/>
    <property type="match status" value="1"/>
</dbReference>
<comment type="caution">
    <text evidence="1">The sequence shown here is derived from an EMBL/GenBank/DDBJ whole genome shotgun (WGS) entry which is preliminary data.</text>
</comment>
<dbReference type="PANTHER" id="PTHR31591:SF7">
    <property type="entry name" value="DUF1749-DOMAIN-CONTAINING PROTEIN"/>
    <property type="match status" value="1"/>
</dbReference>
<dbReference type="SUPFAM" id="SSF53474">
    <property type="entry name" value="alpha/beta-Hydrolases"/>
    <property type="match status" value="1"/>
</dbReference>
<dbReference type="Proteomes" id="UP000033647">
    <property type="component" value="Unassembled WGS sequence"/>
</dbReference>
<proteinExistence type="predicted"/>
<reference evidence="1 2" key="1">
    <citation type="submission" date="2015-03" db="EMBL/GenBank/DDBJ databases">
        <title>RNA-seq based gene annotation and comparative genomics of four Zymoseptoria species reveal species-specific pathogenicity related genes and transposable element activity.</title>
        <authorList>
            <person name="Grandaubert J."/>
            <person name="Bhattacharyya A."/>
            <person name="Stukenbrock E.H."/>
        </authorList>
    </citation>
    <scope>NUCLEOTIDE SEQUENCE [LARGE SCALE GENOMIC DNA]</scope>
    <source>
        <strain evidence="1 2">Zb18110</strain>
    </source>
</reference>
<organism evidence="1 2">
    <name type="scientific">Zymoseptoria brevis</name>
    <dbReference type="NCBI Taxonomy" id="1047168"/>
    <lineage>
        <taxon>Eukaryota</taxon>
        <taxon>Fungi</taxon>
        <taxon>Dikarya</taxon>
        <taxon>Ascomycota</taxon>
        <taxon>Pezizomycotina</taxon>
        <taxon>Dothideomycetes</taxon>
        <taxon>Dothideomycetidae</taxon>
        <taxon>Mycosphaerellales</taxon>
        <taxon>Mycosphaerellaceae</taxon>
        <taxon>Zymoseptoria</taxon>
    </lineage>
</organism>